<dbReference type="Proteomes" id="UP000245626">
    <property type="component" value="Unassembled WGS sequence"/>
</dbReference>
<name>A0ACD0NQ46_9BASI</name>
<proteinExistence type="predicted"/>
<keyword evidence="2" id="KW-1185">Reference proteome</keyword>
<dbReference type="EMBL" id="KZ820313">
    <property type="protein sequence ID" value="PWN47900.1"/>
    <property type="molecule type" value="Genomic_DNA"/>
</dbReference>
<protein>
    <submittedName>
        <fullName evidence="1">Uncharacterized protein</fullName>
    </submittedName>
</protein>
<reference evidence="1 2" key="1">
    <citation type="journal article" date="2018" name="Mol. Biol. Evol.">
        <title>Broad Genomic Sampling Reveals a Smut Pathogenic Ancestry of the Fungal Clade Ustilaginomycotina.</title>
        <authorList>
            <person name="Kijpornyongpan T."/>
            <person name="Mondo S.J."/>
            <person name="Barry K."/>
            <person name="Sandor L."/>
            <person name="Lee J."/>
            <person name="Lipzen A."/>
            <person name="Pangilinan J."/>
            <person name="LaButti K."/>
            <person name="Hainaut M."/>
            <person name="Henrissat B."/>
            <person name="Grigoriev I.V."/>
            <person name="Spatafora J.W."/>
            <person name="Aime M.C."/>
        </authorList>
    </citation>
    <scope>NUCLEOTIDE SEQUENCE [LARGE SCALE GENOMIC DNA]</scope>
    <source>
        <strain evidence="1 2">SA 807</strain>
    </source>
</reference>
<gene>
    <name evidence="1" type="ORF">IE53DRAFT_225176</name>
</gene>
<sequence>MTSRKTASSLAGVSSSTNPTGPTNTGSSGYPLPQQNPGHEAGRGNGHTSQVHHHARASHGGSATNTEMRAILRKERELERARESALREIDVNRKHWTNSNGMTRSISDKKLTQSSSNDSIGACPPSAEPSEDEYDSNGRASVFNQNSGQGGPGSQVAGMGRKRNNTHTGLQIKPREEDFLASAYQPHPHRIPPPPESFDHSFGVDALQAAFSAKYYELANKCKNWEKYAAKLRAQAEVLEVENRVLREQNACLESENSELREEKRHRDLERLRVESRISSLEDKVGRSLSGGDLSGQYRSAENVLDFDIPSAPSSASRSTTNGGQVPYCSSNLQVDDRHDFRPPTPVSAVSLPAPLPNMYPHSQPHQHTQSQSQNQNQTQPQPLHHPSHESSSSQPAVRQRRSHSVARDSIGEWNYACRRGSASLAEIINQDASQRESGSIHAEGRSSRMGGRTLDADSSTMTVSGRTATANQGHGVSALTSQALAAINRQHHATQSRASSTQRVQVSPNEPNTQGHLPSSDGFSHLVSSSQTITKRRSMNLGDNEGNLSASVSAPNLLTSTGLGPASQNGTEARIRGSSAHSDAATVTGHHLQDYVEQRRQQRRTSFNQQQGGGHPPGASLSRPTSRMSNLSANGGAKPRARSRAGSVHDAIPVVKDDLFSEMESTVSDALPSRATSPLVQNDRHLNGVHPEVAAQSLTAAMHSIKKMSSANSVREETENIPRQLGLPPPHRQEAALQLQHGQQNSAESSTGSSLLGTNSDDPDSSQGEEGRTTGEDEFHDQRRAHRQLYANLRAELDASDLTKFEKYVHRYDALEIGLDGPKGLVNRVKKLLLLSDPAIRSKPEKLKARKELAREFERVVRVELN</sequence>
<accession>A0ACD0NQ46</accession>
<evidence type="ECO:0000313" key="1">
    <source>
        <dbReference type="EMBL" id="PWN47900.1"/>
    </source>
</evidence>
<evidence type="ECO:0000313" key="2">
    <source>
        <dbReference type="Proteomes" id="UP000245626"/>
    </source>
</evidence>
<organism evidence="1 2">
    <name type="scientific">Violaceomyces palustris</name>
    <dbReference type="NCBI Taxonomy" id="1673888"/>
    <lineage>
        <taxon>Eukaryota</taxon>
        <taxon>Fungi</taxon>
        <taxon>Dikarya</taxon>
        <taxon>Basidiomycota</taxon>
        <taxon>Ustilaginomycotina</taxon>
        <taxon>Ustilaginomycetes</taxon>
        <taxon>Violaceomycetales</taxon>
        <taxon>Violaceomycetaceae</taxon>
        <taxon>Violaceomyces</taxon>
    </lineage>
</organism>